<dbReference type="PIRSF" id="PIRSF000747">
    <property type="entry name" value="RPB5"/>
    <property type="match status" value="1"/>
</dbReference>
<dbReference type="InterPro" id="IPR014381">
    <property type="entry name" value="Arch_Rpo5/euc_Rpb5"/>
</dbReference>
<dbReference type="InterPro" id="IPR005571">
    <property type="entry name" value="RNA_pol_Rpb5_N"/>
</dbReference>
<dbReference type="Gene3D" id="3.40.1340.10">
    <property type="entry name" value="RNA polymerase, Rpb5, N-terminal domain"/>
    <property type="match status" value="1"/>
</dbReference>
<dbReference type="InterPro" id="IPR035913">
    <property type="entry name" value="RPB5-like_sf"/>
</dbReference>
<evidence type="ECO:0000259" key="4">
    <source>
        <dbReference type="Pfam" id="PF03871"/>
    </source>
</evidence>
<dbReference type="Pfam" id="PF03871">
    <property type="entry name" value="RNA_pol_Rpb5_N"/>
    <property type="match status" value="1"/>
</dbReference>
<dbReference type="GO" id="GO:0003677">
    <property type="term" value="F:DNA binding"/>
    <property type="evidence" value="ECO:0007669"/>
    <property type="project" value="InterPro"/>
</dbReference>
<reference evidence="5" key="1">
    <citation type="submission" date="2018-05" db="EMBL/GenBank/DDBJ databases">
        <authorList>
            <person name="Lanie J.A."/>
            <person name="Ng W.-L."/>
            <person name="Kazmierczak K.M."/>
            <person name="Andrzejewski T.M."/>
            <person name="Davidsen T.M."/>
            <person name="Wayne K.J."/>
            <person name="Tettelin H."/>
            <person name="Glass J.I."/>
            <person name="Rusch D."/>
            <person name="Podicherti R."/>
            <person name="Tsui H.-C.T."/>
            <person name="Winkler M.E."/>
        </authorList>
    </citation>
    <scope>NUCLEOTIDE SEQUENCE</scope>
</reference>
<dbReference type="GO" id="GO:0005665">
    <property type="term" value="C:RNA polymerase II, core complex"/>
    <property type="evidence" value="ECO:0007669"/>
    <property type="project" value="TreeGrafter"/>
</dbReference>
<dbReference type="GO" id="GO:0006366">
    <property type="term" value="P:transcription by RNA polymerase II"/>
    <property type="evidence" value="ECO:0007669"/>
    <property type="project" value="TreeGrafter"/>
</dbReference>
<dbReference type="PANTHER" id="PTHR10535">
    <property type="entry name" value="DNA-DIRECTED RNA POLYMERASES I, II, AND III SUBUNIT RPABC1"/>
    <property type="match status" value="1"/>
</dbReference>
<dbReference type="AlphaFoldDB" id="A0A382ADE0"/>
<feature type="domain" description="RNA polymerase subunit H/Rpb5 C-terminal" evidence="3">
    <location>
        <begin position="124"/>
        <end position="182"/>
    </location>
</feature>
<sequence length="192" mass="22646">MPNYSNLMKSRETIIEMLNDRGYDLTNYLIKITLDEIKVSYEKNKINVSTRDGKINTIFWDEPLNISKINNHITKLKKDNLNLVLVILGRNNVDDEITISQKRNLDSIFGKINYEIFYIDELVFNITKHHYVPTHILLNEKESEIIYNSYGKNLPLIDKSDIIVRYYGGKIGNIFKIIRPNNLYYRKVENIN</sequence>
<dbReference type="PANTHER" id="PTHR10535:SF0">
    <property type="entry name" value="DNA-DIRECTED RNA POLYMERASES I, II, AND III SUBUNIT RPABC1"/>
    <property type="match status" value="1"/>
</dbReference>
<dbReference type="SUPFAM" id="SSF53036">
    <property type="entry name" value="Eukaryotic RPB5 N-terminal domain"/>
    <property type="match status" value="1"/>
</dbReference>
<dbReference type="GO" id="GO:0042797">
    <property type="term" value="P:tRNA transcription by RNA polymerase III"/>
    <property type="evidence" value="ECO:0007669"/>
    <property type="project" value="TreeGrafter"/>
</dbReference>
<dbReference type="GO" id="GO:0006362">
    <property type="term" value="P:transcription elongation by RNA polymerase I"/>
    <property type="evidence" value="ECO:0007669"/>
    <property type="project" value="TreeGrafter"/>
</dbReference>
<dbReference type="Gene3D" id="3.90.940.20">
    <property type="entry name" value="RPB5-like RNA polymerase subunit"/>
    <property type="match status" value="1"/>
</dbReference>
<dbReference type="SUPFAM" id="SSF55287">
    <property type="entry name" value="RPB5-like RNA polymerase subunit"/>
    <property type="match status" value="1"/>
</dbReference>
<dbReference type="InterPro" id="IPR036710">
    <property type="entry name" value="RNA_pol_Rpb5_N_sf"/>
</dbReference>
<evidence type="ECO:0008006" key="6">
    <source>
        <dbReference type="Google" id="ProtNLM"/>
    </source>
</evidence>
<dbReference type="InterPro" id="IPR000783">
    <property type="entry name" value="RNA_pol_subH/Rpb5_C"/>
</dbReference>
<proteinExistence type="inferred from homology"/>
<accession>A0A382ADE0</accession>
<evidence type="ECO:0000256" key="2">
    <source>
        <dbReference type="ARBA" id="ARBA00025765"/>
    </source>
</evidence>
<name>A0A382ADE0_9ZZZZ</name>
<dbReference type="Pfam" id="PF01191">
    <property type="entry name" value="RNA_pol_Rpb5_C"/>
    <property type="match status" value="1"/>
</dbReference>
<evidence type="ECO:0000256" key="1">
    <source>
        <dbReference type="ARBA" id="ARBA00023163"/>
    </source>
</evidence>
<evidence type="ECO:0000259" key="3">
    <source>
        <dbReference type="Pfam" id="PF01191"/>
    </source>
</evidence>
<protein>
    <recommendedName>
        <fullName evidence="6">RNA polymerase subunit H/Rpb5 C-terminal domain-containing protein</fullName>
    </recommendedName>
</protein>
<dbReference type="GO" id="GO:0005666">
    <property type="term" value="C:RNA polymerase III complex"/>
    <property type="evidence" value="ECO:0007669"/>
    <property type="project" value="TreeGrafter"/>
</dbReference>
<organism evidence="5">
    <name type="scientific">marine metagenome</name>
    <dbReference type="NCBI Taxonomy" id="408172"/>
    <lineage>
        <taxon>unclassified sequences</taxon>
        <taxon>metagenomes</taxon>
        <taxon>ecological metagenomes</taxon>
    </lineage>
</organism>
<dbReference type="GO" id="GO:0005736">
    <property type="term" value="C:RNA polymerase I complex"/>
    <property type="evidence" value="ECO:0007669"/>
    <property type="project" value="TreeGrafter"/>
</dbReference>
<dbReference type="EMBL" id="UINC01024923">
    <property type="protein sequence ID" value="SVA99546.1"/>
    <property type="molecule type" value="Genomic_DNA"/>
</dbReference>
<dbReference type="GO" id="GO:0003899">
    <property type="term" value="F:DNA-directed RNA polymerase activity"/>
    <property type="evidence" value="ECO:0007669"/>
    <property type="project" value="InterPro"/>
</dbReference>
<keyword evidence="1" id="KW-0804">Transcription</keyword>
<gene>
    <name evidence="5" type="ORF">METZ01_LOCUS152400</name>
</gene>
<evidence type="ECO:0000313" key="5">
    <source>
        <dbReference type="EMBL" id="SVA99546.1"/>
    </source>
</evidence>
<comment type="similarity">
    <text evidence="2">Belongs to the archaeal Rpo5/eukaryotic RPB5 RNA polymerase subunit family.</text>
</comment>
<feature type="domain" description="RNA polymerase Rpb5 N-terminal" evidence="4">
    <location>
        <begin position="6"/>
        <end position="55"/>
    </location>
</feature>